<sequence length="159" mass="17389">MTISDESSAGVATLAIEHAAREATARLAPDELQLFDDITAAWRQGRLAYQGRPHRPAGGSVGFGVDFSLVGELVYAVVCTATADVLGTLATDRLRQRRWWRRRAAGPPDDRHIVLRDCDVGLLWAACRRHGIAFGLTETQAEVLADTVRDAVRRPQDPS</sequence>
<proteinExistence type="predicted"/>
<accession>A0A927R622</accession>
<comment type="caution">
    <text evidence="1">The sequence shown here is derived from an EMBL/GenBank/DDBJ whole genome shotgun (WGS) entry which is preliminary data.</text>
</comment>
<dbReference type="EMBL" id="JADBEB010000001">
    <property type="protein sequence ID" value="MBE1486436.1"/>
    <property type="molecule type" value="Genomic_DNA"/>
</dbReference>
<gene>
    <name evidence="1" type="ORF">H4W31_002074</name>
</gene>
<dbReference type="AlphaFoldDB" id="A0A927R622"/>
<protein>
    <submittedName>
        <fullName evidence="1">Uncharacterized protein</fullName>
    </submittedName>
</protein>
<reference evidence="1" key="1">
    <citation type="submission" date="2020-10" db="EMBL/GenBank/DDBJ databases">
        <title>Sequencing the genomes of 1000 actinobacteria strains.</title>
        <authorList>
            <person name="Klenk H.-P."/>
        </authorList>
    </citation>
    <scope>NUCLEOTIDE SEQUENCE</scope>
    <source>
        <strain evidence="1">DSM 46832</strain>
    </source>
</reference>
<name>A0A927R622_9ACTN</name>
<keyword evidence="2" id="KW-1185">Reference proteome</keyword>
<dbReference type="Proteomes" id="UP000649753">
    <property type="component" value="Unassembled WGS sequence"/>
</dbReference>
<dbReference type="RefSeq" id="WP_192766459.1">
    <property type="nucleotide sequence ID" value="NZ_JADBEB010000001.1"/>
</dbReference>
<evidence type="ECO:0000313" key="2">
    <source>
        <dbReference type="Proteomes" id="UP000649753"/>
    </source>
</evidence>
<evidence type="ECO:0000313" key="1">
    <source>
        <dbReference type="EMBL" id="MBE1486436.1"/>
    </source>
</evidence>
<organism evidence="1 2">
    <name type="scientific">Plantactinospora soyae</name>
    <dbReference type="NCBI Taxonomy" id="1544732"/>
    <lineage>
        <taxon>Bacteria</taxon>
        <taxon>Bacillati</taxon>
        <taxon>Actinomycetota</taxon>
        <taxon>Actinomycetes</taxon>
        <taxon>Micromonosporales</taxon>
        <taxon>Micromonosporaceae</taxon>
        <taxon>Plantactinospora</taxon>
    </lineage>
</organism>